<feature type="binding site" evidence="7">
    <location>
        <position position="73"/>
    </location>
    <ligand>
        <name>Mg(2+)</name>
        <dbReference type="ChEBI" id="CHEBI:18420"/>
        <label>1</label>
    </ligand>
</feature>
<dbReference type="STRING" id="319225.Plut_1277"/>
<dbReference type="InterPro" id="IPR036649">
    <property type="entry name" value="Pyrophosphatase_sf"/>
</dbReference>
<dbReference type="FunFam" id="3.90.80.10:FF:000003">
    <property type="entry name" value="Inorganic pyrophosphatase"/>
    <property type="match status" value="1"/>
</dbReference>
<reference evidence="9" key="1">
    <citation type="submission" date="2005-08" db="EMBL/GenBank/DDBJ databases">
        <title>Complete sequence of Pelodictyon luteolum DSM 273.</title>
        <authorList>
            <consortium name="US DOE Joint Genome Institute"/>
            <person name="Copeland A."/>
            <person name="Lucas S."/>
            <person name="Lapidus A."/>
            <person name="Barry K."/>
            <person name="Detter J.C."/>
            <person name="Glavina T."/>
            <person name="Hammon N."/>
            <person name="Israni S."/>
            <person name="Pitluck S."/>
            <person name="Bryant D."/>
            <person name="Schmutz J."/>
            <person name="Larimer F."/>
            <person name="Land M."/>
            <person name="Kyrpides N."/>
            <person name="Ivanova N."/>
            <person name="Richardson P."/>
        </authorList>
    </citation>
    <scope>NUCLEOTIDE SEQUENCE [LARGE SCALE GENOMIC DNA]</scope>
    <source>
        <strain evidence="9">DSM 273 / BCRC 81028 / 2530</strain>
    </source>
</reference>
<dbReference type="eggNOG" id="COG0221">
    <property type="taxonomic scope" value="Bacteria"/>
</dbReference>
<dbReference type="Gene3D" id="3.90.80.10">
    <property type="entry name" value="Inorganic pyrophosphatase"/>
    <property type="match status" value="1"/>
</dbReference>
<protein>
    <recommendedName>
        <fullName evidence="7">Inorganic pyrophosphatase</fullName>
        <ecNumber evidence="7">3.6.1.1</ecNumber>
    </recommendedName>
    <alternativeName>
        <fullName evidence="7">Pyrophosphate phospho-hydrolase</fullName>
        <shortName evidence="7">PPase</shortName>
    </alternativeName>
</protein>
<dbReference type="InterPro" id="IPR008162">
    <property type="entry name" value="Pyrophosphatase"/>
</dbReference>
<feature type="binding site" evidence="7">
    <location>
        <position position="110"/>
    </location>
    <ligand>
        <name>Mg(2+)</name>
        <dbReference type="ChEBI" id="CHEBI:18420"/>
        <label>1</label>
    </ligand>
</feature>
<dbReference type="CDD" id="cd00412">
    <property type="entry name" value="pyrophosphatase"/>
    <property type="match status" value="1"/>
</dbReference>
<keyword evidence="3 7" id="KW-0479">Metal-binding</keyword>
<keyword evidence="5 7" id="KW-0460">Magnesium</keyword>
<organism evidence="8 9">
    <name type="scientific">Chlorobium luteolum (strain DSM 273 / BCRC 81028 / 2530)</name>
    <name type="common">Pelodictyon luteolum</name>
    <dbReference type="NCBI Taxonomy" id="319225"/>
    <lineage>
        <taxon>Bacteria</taxon>
        <taxon>Pseudomonadati</taxon>
        <taxon>Chlorobiota</taxon>
        <taxon>Chlorobiia</taxon>
        <taxon>Chlorobiales</taxon>
        <taxon>Chlorobiaceae</taxon>
        <taxon>Chlorobium/Pelodictyon group</taxon>
        <taxon>Pelodictyon</taxon>
    </lineage>
</organism>
<dbReference type="Pfam" id="PF00719">
    <property type="entry name" value="Pyrophosphatase"/>
    <property type="match status" value="1"/>
</dbReference>
<dbReference type="PANTHER" id="PTHR10286">
    <property type="entry name" value="INORGANIC PYROPHOSPHATASE"/>
    <property type="match status" value="1"/>
</dbReference>
<evidence type="ECO:0000256" key="1">
    <source>
        <dbReference type="ARBA" id="ARBA00001946"/>
    </source>
</evidence>
<evidence type="ECO:0000256" key="6">
    <source>
        <dbReference type="ARBA" id="ARBA00047820"/>
    </source>
</evidence>
<comment type="subcellular location">
    <subcellularLocation>
        <location evidence="7">Cytoplasm</location>
    </subcellularLocation>
</comment>
<feature type="binding site" evidence="7">
    <location>
        <position position="147"/>
    </location>
    <ligand>
        <name>substrate</name>
    </ligand>
</feature>
<feature type="binding site" evidence="7">
    <location>
        <position position="63"/>
    </location>
    <ligand>
        <name>substrate</name>
    </ligand>
</feature>
<evidence type="ECO:0000256" key="7">
    <source>
        <dbReference type="HAMAP-Rule" id="MF_00209"/>
    </source>
</evidence>
<comment type="subunit">
    <text evidence="7">Homohexamer.</text>
</comment>
<evidence type="ECO:0000313" key="8">
    <source>
        <dbReference type="EMBL" id="ABB24139.1"/>
    </source>
</evidence>
<evidence type="ECO:0000256" key="4">
    <source>
        <dbReference type="ARBA" id="ARBA00022801"/>
    </source>
</evidence>
<name>Q3B3E2_CHLL3</name>
<dbReference type="KEGG" id="plt:Plut_1277"/>
<evidence type="ECO:0000256" key="2">
    <source>
        <dbReference type="ARBA" id="ARBA00022490"/>
    </source>
</evidence>
<feature type="binding site" evidence="7">
    <location>
        <position position="37"/>
    </location>
    <ligand>
        <name>substrate</name>
    </ligand>
</feature>
<dbReference type="HOGENOM" id="CLU_073198_1_2_10"/>
<keyword evidence="2 7" id="KW-0963">Cytoplasm</keyword>
<dbReference type="GO" id="GO:0004427">
    <property type="term" value="F:inorganic diphosphate phosphatase activity"/>
    <property type="evidence" value="ECO:0007669"/>
    <property type="project" value="UniProtKB-UniRule"/>
</dbReference>
<keyword evidence="9" id="KW-1185">Reference proteome</keyword>
<dbReference type="AlphaFoldDB" id="Q3B3E2"/>
<proteinExistence type="inferred from homology"/>
<dbReference type="EMBL" id="CP000096">
    <property type="protein sequence ID" value="ABB24139.1"/>
    <property type="molecule type" value="Genomic_DNA"/>
</dbReference>
<comment type="catalytic activity">
    <reaction evidence="6 7">
        <text>diphosphate + H2O = 2 phosphate + H(+)</text>
        <dbReference type="Rhea" id="RHEA:24576"/>
        <dbReference type="ChEBI" id="CHEBI:15377"/>
        <dbReference type="ChEBI" id="CHEBI:15378"/>
        <dbReference type="ChEBI" id="CHEBI:33019"/>
        <dbReference type="ChEBI" id="CHEBI:43474"/>
        <dbReference type="EC" id="3.6.1.1"/>
    </reaction>
</comment>
<dbReference type="EC" id="3.6.1.1" evidence="7"/>
<dbReference type="HAMAP" id="MF_00209">
    <property type="entry name" value="Inorganic_PPase"/>
    <property type="match status" value="1"/>
</dbReference>
<comment type="similarity">
    <text evidence="7">Belongs to the PPase family.</text>
</comment>
<gene>
    <name evidence="7" type="primary">ppa</name>
    <name evidence="8" type="ordered locus">Plut_1277</name>
</gene>
<dbReference type="Proteomes" id="UP000002709">
    <property type="component" value="Chromosome"/>
</dbReference>
<feature type="binding site" evidence="7">
    <location>
        <position position="78"/>
    </location>
    <ligand>
        <name>Mg(2+)</name>
        <dbReference type="ChEBI" id="CHEBI:18420"/>
        <label>2</label>
    </ligand>
</feature>
<dbReference type="SUPFAM" id="SSF50324">
    <property type="entry name" value="Inorganic pyrophosphatase"/>
    <property type="match status" value="1"/>
</dbReference>
<dbReference type="GO" id="GO:0000287">
    <property type="term" value="F:magnesium ion binding"/>
    <property type="evidence" value="ECO:0007669"/>
    <property type="project" value="UniProtKB-UniRule"/>
</dbReference>
<sequence>MIHTPMNFNPWHHVEIGEDSPKIVNAIIEISQGSKTKYELDKKTGMLRLDRVLFSSVFYPANYGFIPKTLGDDHDPLDIVVISQCQIVPMCMVRARVIGVMRMIDHGEGDDKIIAVAEDDMSLSNIFDIDQLSPHFNSELQHFFEEYKSLEKKTVLVEQFQNAEIARQSVVHAIANYDKVYAPKV</sequence>
<evidence type="ECO:0000256" key="3">
    <source>
        <dbReference type="ARBA" id="ARBA00022723"/>
    </source>
</evidence>
<keyword evidence="4 7" id="KW-0378">Hydrolase</keyword>
<comment type="function">
    <text evidence="7">Catalyzes the hydrolysis of inorganic pyrophosphate (PPi) forming two phosphate ions.</text>
</comment>
<dbReference type="GO" id="GO:0005737">
    <property type="term" value="C:cytoplasm"/>
    <property type="evidence" value="ECO:0007669"/>
    <property type="project" value="UniProtKB-SubCell"/>
</dbReference>
<dbReference type="GO" id="GO:0006796">
    <property type="term" value="P:phosphate-containing compound metabolic process"/>
    <property type="evidence" value="ECO:0007669"/>
    <property type="project" value="InterPro"/>
</dbReference>
<feature type="binding site" evidence="7">
    <location>
        <position position="51"/>
    </location>
    <ligand>
        <name>substrate</name>
    </ligand>
</feature>
<evidence type="ECO:0000313" key="9">
    <source>
        <dbReference type="Proteomes" id="UP000002709"/>
    </source>
</evidence>
<accession>Q3B3E2</accession>
<feature type="binding site" evidence="7">
    <location>
        <position position="78"/>
    </location>
    <ligand>
        <name>Mg(2+)</name>
        <dbReference type="ChEBI" id="CHEBI:18420"/>
        <label>1</label>
    </ligand>
</feature>
<comment type="cofactor">
    <cofactor evidence="1 7">
        <name>Mg(2+)</name>
        <dbReference type="ChEBI" id="CHEBI:18420"/>
    </cofactor>
</comment>
<evidence type="ECO:0000256" key="5">
    <source>
        <dbReference type="ARBA" id="ARBA00022842"/>
    </source>
</evidence>